<feature type="domain" description="Aminodeoxyfutalosine deaminase/Imidazolonepropionase-like composite" evidence="6">
    <location>
        <begin position="31"/>
        <end position="52"/>
    </location>
</feature>
<evidence type="ECO:0000259" key="6">
    <source>
        <dbReference type="Pfam" id="PF22039"/>
    </source>
</evidence>
<evidence type="ECO:0000256" key="4">
    <source>
        <dbReference type="ARBA" id="ARBA00022833"/>
    </source>
</evidence>
<sequence length="489" mass="53881">MTQPTLNKVDLLIEHGVVITVDEQRRVIEDGAVAVRGNRIVAVGRTDELRANFTADKVINARHKAVLPGLIDSHAHAGHAMLKTIGGAEGDAWMQACENIYTLASGVGFWEADARLSALERLKCGTTTGVSLLGGGDSIMRVDDPVYAQRHAQAIAEIGTRSVVAVGPSRSPAPRTYLDWSTEPPTRRSVSFEQMFEVCDDIARTCDGMADGRVRIALTLPVYAPQHEPGHRQLAPLYRQQAQQYRELAQRHGLTFTQDGHRAGTLALAHHELGLLGPTAFMSHSIDLTEEDIALCRETQTRIVHNPSAIMSILGRCPVPELIEAGVTVALGSDGAAPDRGYDMFRHMFQCMHYHRRHFRDPDILPQGKVLEMVTIDAARALSMEHEIGSLEVGKKADIILIDLLKPHLMPLNMPVHRVTCFANGADVCTTIVDGKILMEDYLVRAVDEAAVLAAVQEESERMLDRSGLRHLTIESEKLWRTARYRSAD</sequence>
<dbReference type="InterPro" id="IPR011059">
    <property type="entry name" value="Metal-dep_hydrolase_composite"/>
</dbReference>
<dbReference type="Pfam" id="PF01979">
    <property type="entry name" value="Amidohydro_1"/>
    <property type="match status" value="1"/>
</dbReference>
<dbReference type="SUPFAM" id="SSF51556">
    <property type="entry name" value="Metallo-dependent hydrolases"/>
    <property type="match status" value="1"/>
</dbReference>
<dbReference type="InterPro" id="IPR054418">
    <property type="entry name" value="MQNX/HUTI_composite_N"/>
</dbReference>
<evidence type="ECO:0000256" key="2">
    <source>
        <dbReference type="ARBA" id="ARBA00022723"/>
    </source>
</evidence>
<dbReference type="Gene3D" id="2.30.40.10">
    <property type="entry name" value="Urease, subunit C, domain 1"/>
    <property type="match status" value="1"/>
</dbReference>
<evidence type="ECO:0000259" key="5">
    <source>
        <dbReference type="Pfam" id="PF01979"/>
    </source>
</evidence>
<dbReference type="Gene3D" id="3.20.20.140">
    <property type="entry name" value="Metal-dependent hydrolases"/>
    <property type="match status" value="1"/>
</dbReference>
<name>A0A1H2N377_PSEVA</name>
<dbReference type="PANTHER" id="PTHR43794">
    <property type="entry name" value="AMINOHYDROLASE SSNA-RELATED"/>
    <property type="match status" value="1"/>
</dbReference>
<feature type="domain" description="Amidohydrolase-related" evidence="5">
    <location>
        <begin position="258"/>
        <end position="438"/>
    </location>
</feature>
<dbReference type="RefSeq" id="WP_093218976.1">
    <property type="nucleotide sequence ID" value="NZ_LT629803.1"/>
</dbReference>
<dbReference type="Proteomes" id="UP000295254">
    <property type="component" value="Unassembled WGS sequence"/>
</dbReference>
<dbReference type="STRING" id="95300.SAMN05216558_1652"/>
<keyword evidence="8" id="KW-1185">Reference proteome</keyword>
<dbReference type="GO" id="GO:0046872">
    <property type="term" value="F:metal ion binding"/>
    <property type="evidence" value="ECO:0007669"/>
    <property type="project" value="UniProtKB-KW"/>
</dbReference>
<evidence type="ECO:0000313" key="7">
    <source>
        <dbReference type="EMBL" id="TDB65621.1"/>
    </source>
</evidence>
<keyword evidence="2" id="KW-0479">Metal-binding</keyword>
<dbReference type="AlphaFoldDB" id="A0A1H2N377"/>
<evidence type="ECO:0000256" key="1">
    <source>
        <dbReference type="ARBA" id="ARBA00006745"/>
    </source>
</evidence>
<keyword evidence="4" id="KW-0862">Zinc</keyword>
<proteinExistence type="inferred from homology"/>
<dbReference type="InterPro" id="IPR032466">
    <property type="entry name" value="Metal_Hydrolase"/>
</dbReference>
<dbReference type="OrthoDB" id="9787621at2"/>
<evidence type="ECO:0000313" key="8">
    <source>
        <dbReference type="Proteomes" id="UP000295254"/>
    </source>
</evidence>
<keyword evidence="3 7" id="KW-0378">Hydrolase</keyword>
<gene>
    <name evidence="7" type="ORF">EIY72_08920</name>
</gene>
<dbReference type="PANTHER" id="PTHR43794:SF11">
    <property type="entry name" value="AMIDOHYDROLASE-RELATED DOMAIN-CONTAINING PROTEIN"/>
    <property type="match status" value="1"/>
</dbReference>
<reference evidence="8" key="1">
    <citation type="journal article" date="2019" name="bioRxiv">
        <title>Bacterially produced spermidine induces plant systemic susceptibility to pathogens.</title>
        <authorList>
            <person name="Melnyk R.A."/>
            <person name="Beskrovnaya P.A."/>
            <person name="Liu Z."/>
            <person name="Song Y."/>
            <person name="Haney C.H."/>
        </authorList>
    </citation>
    <scope>NUCLEOTIDE SEQUENCE [LARGE SCALE GENOMIC DNA]</scope>
    <source>
        <strain evidence="8">Dha-51</strain>
    </source>
</reference>
<organism evidence="7 8">
    <name type="scientific">Pseudomonas vancouverensis</name>
    <dbReference type="NCBI Taxonomy" id="95300"/>
    <lineage>
        <taxon>Bacteria</taxon>
        <taxon>Pseudomonadati</taxon>
        <taxon>Pseudomonadota</taxon>
        <taxon>Gammaproteobacteria</taxon>
        <taxon>Pseudomonadales</taxon>
        <taxon>Pseudomonadaceae</taxon>
        <taxon>Pseudomonas</taxon>
    </lineage>
</organism>
<comment type="caution">
    <text evidence="7">The sequence shown here is derived from an EMBL/GenBank/DDBJ whole genome shotgun (WGS) entry which is preliminary data.</text>
</comment>
<dbReference type="EMBL" id="RRZK01000008">
    <property type="protein sequence ID" value="TDB65621.1"/>
    <property type="molecule type" value="Genomic_DNA"/>
</dbReference>
<evidence type="ECO:0000256" key="3">
    <source>
        <dbReference type="ARBA" id="ARBA00022801"/>
    </source>
</evidence>
<dbReference type="Pfam" id="PF22039">
    <property type="entry name" value="HUTI_composite_bact"/>
    <property type="match status" value="1"/>
</dbReference>
<dbReference type="GO" id="GO:0016810">
    <property type="term" value="F:hydrolase activity, acting on carbon-nitrogen (but not peptide) bonds"/>
    <property type="evidence" value="ECO:0007669"/>
    <property type="project" value="InterPro"/>
</dbReference>
<comment type="similarity">
    <text evidence="1">Belongs to the metallo-dependent hydrolases superfamily. ATZ/TRZ family.</text>
</comment>
<accession>A0A1H2N377</accession>
<dbReference type="InterPro" id="IPR050287">
    <property type="entry name" value="MTA/SAH_deaminase"/>
</dbReference>
<dbReference type="InterPro" id="IPR006680">
    <property type="entry name" value="Amidohydro-rel"/>
</dbReference>
<dbReference type="SUPFAM" id="SSF51338">
    <property type="entry name" value="Composite domain of metallo-dependent hydrolases"/>
    <property type="match status" value="1"/>
</dbReference>
<protein>
    <submittedName>
        <fullName evidence="7">Amidohydrolase</fullName>
    </submittedName>
</protein>